<feature type="region of interest" description="Disordered" evidence="1">
    <location>
        <begin position="153"/>
        <end position="190"/>
    </location>
</feature>
<dbReference type="Pfam" id="PF00566">
    <property type="entry name" value="RabGAP-TBC"/>
    <property type="match status" value="1"/>
</dbReference>
<evidence type="ECO:0000313" key="4">
    <source>
        <dbReference type="Proteomes" id="UP001189429"/>
    </source>
</evidence>
<dbReference type="EMBL" id="CAUYUJ010004736">
    <property type="protein sequence ID" value="CAK0810774.1"/>
    <property type="molecule type" value="Genomic_DNA"/>
</dbReference>
<dbReference type="PROSITE" id="PS50086">
    <property type="entry name" value="TBC_RABGAP"/>
    <property type="match status" value="1"/>
</dbReference>
<feature type="domain" description="Rab-GAP TBC" evidence="2">
    <location>
        <begin position="232"/>
        <end position="443"/>
    </location>
</feature>
<accession>A0ABN9QWQ6</accession>
<feature type="compositionally biased region" description="Low complexity" evidence="1">
    <location>
        <begin position="390"/>
        <end position="400"/>
    </location>
</feature>
<evidence type="ECO:0000313" key="3">
    <source>
        <dbReference type="EMBL" id="CAK0810774.1"/>
    </source>
</evidence>
<evidence type="ECO:0000256" key="1">
    <source>
        <dbReference type="SAM" id="MobiDB-lite"/>
    </source>
</evidence>
<organism evidence="3 4">
    <name type="scientific">Prorocentrum cordatum</name>
    <dbReference type="NCBI Taxonomy" id="2364126"/>
    <lineage>
        <taxon>Eukaryota</taxon>
        <taxon>Sar</taxon>
        <taxon>Alveolata</taxon>
        <taxon>Dinophyceae</taxon>
        <taxon>Prorocentrales</taxon>
        <taxon>Prorocentraceae</taxon>
        <taxon>Prorocentrum</taxon>
    </lineage>
</organism>
<gene>
    <name evidence="3" type="ORF">PCOR1329_LOCUS15612</name>
</gene>
<protein>
    <recommendedName>
        <fullName evidence="2">Rab-GAP TBC domain-containing protein</fullName>
    </recommendedName>
</protein>
<reference evidence="3" key="1">
    <citation type="submission" date="2023-10" db="EMBL/GenBank/DDBJ databases">
        <authorList>
            <person name="Chen Y."/>
            <person name="Shah S."/>
            <person name="Dougan E. K."/>
            <person name="Thang M."/>
            <person name="Chan C."/>
        </authorList>
    </citation>
    <scope>NUCLEOTIDE SEQUENCE [LARGE SCALE GENOMIC DNA]</scope>
</reference>
<evidence type="ECO:0000259" key="2">
    <source>
        <dbReference type="PROSITE" id="PS50086"/>
    </source>
</evidence>
<dbReference type="InterPro" id="IPR035969">
    <property type="entry name" value="Rab-GAP_TBC_sf"/>
</dbReference>
<dbReference type="SUPFAM" id="SSF47923">
    <property type="entry name" value="Ypt/Rab-GAP domain of gyp1p"/>
    <property type="match status" value="1"/>
</dbReference>
<feature type="region of interest" description="Disordered" evidence="1">
    <location>
        <begin position="390"/>
        <end position="415"/>
    </location>
</feature>
<dbReference type="PANTHER" id="PTHR22957">
    <property type="entry name" value="TBC1 DOMAIN FAMILY MEMBER GTPASE-ACTIVATING PROTEIN"/>
    <property type="match status" value="1"/>
</dbReference>
<feature type="compositionally biased region" description="Basic and acidic residues" evidence="1">
    <location>
        <begin position="178"/>
        <end position="190"/>
    </location>
</feature>
<dbReference type="PANTHER" id="PTHR22957:SF26">
    <property type="entry name" value="LD44506P"/>
    <property type="match status" value="1"/>
</dbReference>
<proteinExistence type="predicted"/>
<keyword evidence="4" id="KW-1185">Reference proteome</keyword>
<dbReference type="Gene3D" id="1.10.8.270">
    <property type="entry name" value="putative rabgap domain of human tbc1 domain family member 14 like domains"/>
    <property type="match status" value="1"/>
</dbReference>
<comment type="caution">
    <text evidence="3">The sequence shown here is derived from an EMBL/GenBank/DDBJ whole genome shotgun (WGS) entry which is preliminary data.</text>
</comment>
<dbReference type="Proteomes" id="UP001189429">
    <property type="component" value="Unassembled WGS sequence"/>
</dbReference>
<name>A0ABN9QWQ6_9DINO</name>
<dbReference type="InterPro" id="IPR000195">
    <property type="entry name" value="Rab-GAP-TBC_dom"/>
</dbReference>
<sequence length="443" mass="46590">MDLPVHPDPAQARGGVSRLVPRLQAAATLVRNARRLPPAFWLATGVSGCVMLQVAKELGVRLVKAVLRFKLRELIALVAVRAAIRLAVSRGGLALAEVVARARALLPAAAAALPGELAGCPAPIGEPHSEDGALEAAPWPAGPVFSGPCHLPGASSGAPCDDPSPPNARPKLMPAGGEAKDELQEGDPDRTTVQGIGAVWARKASSAARNWSMTLLSEAVRAALAEIAWVGVPEERQRGEAWQLLLGYRPTSRRQQAGALQARRCQYQEMRCGIYEGSSCSSKGGGEAKAAALQQIRVDLPRTEVCRSSPGAAALQAVVDSELVQALMERVLFVWSTQEPAAGYVQGMNDVLLPLLFVLLSERTAAPLAEAAPHRHPPCFDYVLPDAADQAPASSSAPLPHAHEEDEASLLPDADRRSGVAAASGAARLRCIRAALALRTTPR</sequence>